<sequence>MVRPGTSRGGDDLGAVTDRTGQVERHAVTASSRGVRRRHSTSDIHSTSVPIAPGLQLGAQFFEQLAGSVPVDSSYSGAEYGANPRSRILLPTDGWEQTGPADGGPQDPVIVPSYNGHVAACICHGQDRGILKSRSRYMSLTGWTPSDPAVTRIYLYFPLFAPLVRAGARLCKPYIQRFAMLGHKTENNLIDLRIRLDTMTADEVRWTPYRSDKITNI</sequence>
<accession>A0ACC0BMX8</accession>
<dbReference type="EMBL" id="CM044703">
    <property type="protein sequence ID" value="KAI5674032.1"/>
    <property type="molecule type" value="Genomic_DNA"/>
</dbReference>
<keyword evidence="2" id="KW-1185">Reference proteome</keyword>
<proteinExistence type="predicted"/>
<gene>
    <name evidence="1" type="ORF">M9H77_14396</name>
</gene>
<reference evidence="2" key="1">
    <citation type="journal article" date="2023" name="Nat. Plants">
        <title>Single-cell RNA sequencing provides a high-resolution roadmap for understanding the multicellular compartmentation of specialized metabolism.</title>
        <authorList>
            <person name="Sun S."/>
            <person name="Shen X."/>
            <person name="Li Y."/>
            <person name="Li Y."/>
            <person name="Wang S."/>
            <person name="Li R."/>
            <person name="Zhang H."/>
            <person name="Shen G."/>
            <person name="Guo B."/>
            <person name="Wei J."/>
            <person name="Xu J."/>
            <person name="St-Pierre B."/>
            <person name="Chen S."/>
            <person name="Sun C."/>
        </authorList>
    </citation>
    <scope>NUCLEOTIDE SEQUENCE [LARGE SCALE GENOMIC DNA]</scope>
</reference>
<protein>
    <submittedName>
        <fullName evidence="1">Uncharacterized protein</fullName>
    </submittedName>
</protein>
<dbReference type="Proteomes" id="UP001060085">
    <property type="component" value="Linkage Group LG03"/>
</dbReference>
<evidence type="ECO:0000313" key="2">
    <source>
        <dbReference type="Proteomes" id="UP001060085"/>
    </source>
</evidence>
<name>A0ACC0BMX8_CATRO</name>
<organism evidence="1 2">
    <name type="scientific">Catharanthus roseus</name>
    <name type="common">Madagascar periwinkle</name>
    <name type="synonym">Vinca rosea</name>
    <dbReference type="NCBI Taxonomy" id="4058"/>
    <lineage>
        <taxon>Eukaryota</taxon>
        <taxon>Viridiplantae</taxon>
        <taxon>Streptophyta</taxon>
        <taxon>Embryophyta</taxon>
        <taxon>Tracheophyta</taxon>
        <taxon>Spermatophyta</taxon>
        <taxon>Magnoliopsida</taxon>
        <taxon>eudicotyledons</taxon>
        <taxon>Gunneridae</taxon>
        <taxon>Pentapetalae</taxon>
        <taxon>asterids</taxon>
        <taxon>lamiids</taxon>
        <taxon>Gentianales</taxon>
        <taxon>Apocynaceae</taxon>
        <taxon>Rauvolfioideae</taxon>
        <taxon>Vinceae</taxon>
        <taxon>Catharanthinae</taxon>
        <taxon>Catharanthus</taxon>
    </lineage>
</organism>
<comment type="caution">
    <text evidence="1">The sequence shown here is derived from an EMBL/GenBank/DDBJ whole genome shotgun (WGS) entry which is preliminary data.</text>
</comment>
<evidence type="ECO:0000313" key="1">
    <source>
        <dbReference type="EMBL" id="KAI5674032.1"/>
    </source>
</evidence>